<feature type="compositionally biased region" description="Basic and acidic residues" evidence="1">
    <location>
        <begin position="286"/>
        <end position="305"/>
    </location>
</feature>
<dbReference type="STRING" id="400727.A0A2T7Q028"/>
<dbReference type="Gene3D" id="3.60.21.10">
    <property type="match status" value="2"/>
</dbReference>
<dbReference type="SUPFAM" id="SSF56300">
    <property type="entry name" value="Metallo-dependent phosphatases"/>
    <property type="match status" value="1"/>
</dbReference>
<organism evidence="3 4">
    <name type="scientific">Pomacea canaliculata</name>
    <name type="common">Golden apple snail</name>
    <dbReference type="NCBI Taxonomy" id="400727"/>
    <lineage>
        <taxon>Eukaryota</taxon>
        <taxon>Metazoa</taxon>
        <taxon>Spiralia</taxon>
        <taxon>Lophotrochozoa</taxon>
        <taxon>Mollusca</taxon>
        <taxon>Gastropoda</taxon>
        <taxon>Caenogastropoda</taxon>
        <taxon>Architaenioglossa</taxon>
        <taxon>Ampullarioidea</taxon>
        <taxon>Ampullariidae</taxon>
        <taxon>Pomacea</taxon>
    </lineage>
</organism>
<gene>
    <name evidence="3" type="ORF">C0Q70_01651</name>
</gene>
<dbReference type="GO" id="GO:0042138">
    <property type="term" value="P:meiotic DNA double-strand break formation"/>
    <property type="evidence" value="ECO:0007669"/>
    <property type="project" value="TreeGrafter"/>
</dbReference>
<dbReference type="GO" id="GO:0030870">
    <property type="term" value="C:Mre11 complex"/>
    <property type="evidence" value="ECO:0007669"/>
    <property type="project" value="TreeGrafter"/>
</dbReference>
<name>A0A2T7Q028_POMCA</name>
<dbReference type="PANTHER" id="PTHR10139:SF1">
    <property type="entry name" value="DOUBLE-STRAND BREAK REPAIR PROTEIN MRE11"/>
    <property type="match status" value="1"/>
</dbReference>
<dbReference type="EMBL" id="PZQS01000001">
    <property type="protein sequence ID" value="PVD39024.1"/>
    <property type="molecule type" value="Genomic_DNA"/>
</dbReference>
<dbReference type="GO" id="GO:0035861">
    <property type="term" value="C:site of double-strand break"/>
    <property type="evidence" value="ECO:0007669"/>
    <property type="project" value="TreeGrafter"/>
</dbReference>
<dbReference type="GO" id="GO:0030145">
    <property type="term" value="F:manganese ion binding"/>
    <property type="evidence" value="ECO:0007669"/>
    <property type="project" value="InterPro"/>
</dbReference>
<dbReference type="GO" id="GO:0000724">
    <property type="term" value="P:double-strand break repair via homologous recombination"/>
    <property type="evidence" value="ECO:0007669"/>
    <property type="project" value="TreeGrafter"/>
</dbReference>
<sequence length="392" mass="44185">MGKRPIQFKFLSDQSVNFKHCEFPVVNYNDLNLHISIPVFSIHGNHDEPTGPHSVGSLDILHSSGLLNYFGKTTSLEEIQIPPLLLQKGSTKLALYGLGSLHDESLRQMFLKGNVTLTKPSENKDDWFNLFVLHQNRAKHRETNYIPEIVLPEFLNLPGSSITTALKKGEAKAKCIGLLEVEGRAFEIKPVKLETVRQFYMEDIVLSKTSLDPNDINAVENVEEFCRKKVEQLIAKAGHSYCLLLLEANQLQVLTEDGLGEAVKDFVDKEDKTAISKLVKNQLKESQDHLKNQDQNKNKLEDKEMQSQQGENTFSDDASLDLMMKSFIPEQDYITISEDSFDGEDLCDNIQLVEQNISTTASTCSSNSSSKRGGIFDCNVDEEFPPSQKKWK</sequence>
<feature type="region of interest" description="Disordered" evidence="1">
    <location>
        <begin position="286"/>
        <end position="315"/>
    </location>
</feature>
<dbReference type="GO" id="GO:0097552">
    <property type="term" value="P:mitochondrial double-strand break repair via homologous recombination"/>
    <property type="evidence" value="ECO:0007669"/>
    <property type="project" value="TreeGrafter"/>
</dbReference>
<dbReference type="PANTHER" id="PTHR10139">
    <property type="entry name" value="DOUBLE-STRAND BREAK REPAIR PROTEIN MRE11"/>
    <property type="match status" value="1"/>
</dbReference>
<dbReference type="Pfam" id="PF04152">
    <property type="entry name" value="Mre11_DNA_bind"/>
    <property type="match status" value="1"/>
</dbReference>
<dbReference type="InterPro" id="IPR029052">
    <property type="entry name" value="Metallo-depent_PP-like"/>
</dbReference>
<protein>
    <recommendedName>
        <fullName evidence="2">Mre11 DNA-binding domain-containing protein</fullName>
    </recommendedName>
</protein>
<comment type="caution">
    <text evidence="3">The sequence shown here is derived from an EMBL/GenBank/DDBJ whole genome shotgun (WGS) entry which is preliminary data.</text>
</comment>
<evidence type="ECO:0000259" key="2">
    <source>
        <dbReference type="SMART" id="SM01347"/>
    </source>
</evidence>
<keyword evidence="4" id="KW-1185">Reference proteome</keyword>
<evidence type="ECO:0000313" key="4">
    <source>
        <dbReference type="Proteomes" id="UP000245119"/>
    </source>
</evidence>
<dbReference type="GO" id="GO:0007095">
    <property type="term" value="P:mitotic G2 DNA damage checkpoint signaling"/>
    <property type="evidence" value="ECO:0007669"/>
    <property type="project" value="TreeGrafter"/>
</dbReference>
<dbReference type="GO" id="GO:0006303">
    <property type="term" value="P:double-strand break repair via nonhomologous end joining"/>
    <property type="evidence" value="ECO:0007669"/>
    <property type="project" value="TreeGrafter"/>
</dbReference>
<dbReference type="InterPro" id="IPR007281">
    <property type="entry name" value="Mre11_DNA-bd"/>
</dbReference>
<accession>A0A2T7Q028</accession>
<dbReference type="GO" id="GO:0000014">
    <property type="term" value="F:single-stranded DNA endodeoxyribonuclease activity"/>
    <property type="evidence" value="ECO:0007669"/>
    <property type="project" value="TreeGrafter"/>
</dbReference>
<dbReference type="SMART" id="SM01347">
    <property type="entry name" value="Mre11_DNA_bind"/>
    <property type="match status" value="1"/>
</dbReference>
<dbReference type="GO" id="GO:0031573">
    <property type="term" value="P:mitotic intra-S DNA damage checkpoint signaling"/>
    <property type="evidence" value="ECO:0007669"/>
    <property type="project" value="TreeGrafter"/>
</dbReference>
<dbReference type="GO" id="GO:0000723">
    <property type="term" value="P:telomere maintenance"/>
    <property type="evidence" value="ECO:0007669"/>
    <property type="project" value="TreeGrafter"/>
</dbReference>
<feature type="domain" description="Mre11 DNA-binding" evidence="2">
    <location>
        <begin position="186"/>
        <end position="266"/>
    </location>
</feature>
<evidence type="ECO:0000313" key="3">
    <source>
        <dbReference type="EMBL" id="PVD39024.1"/>
    </source>
</evidence>
<dbReference type="Proteomes" id="UP000245119">
    <property type="component" value="Linkage Group LG1"/>
</dbReference>
<feature type="compositionally biased region" description="Polar residues" evidence="1">
    <location>
        <begin position="306"/>
        <end position="315"/>
    </location>
</feature>
<evidence type="ECO:0000256" key="1">
    <source>
        <dbReference type="SAM" id="MobiDB-lite"/>
    </source>
</evidence>
<dbReference type="AlphaFoldDB" id="A0A2T7Q028"/>
<proteinExistence type="predicted"/>
<dbReference type="OrthoDB" id="30417at2759"/>
<reference evidence="3 4" key="1">
    <citation type="submission" date="2018-04" db="EMBL/GenBank/DDBJ databases">
        <title>The genome of golden apple snail Pomacea canaliculata provides insight into stress tolerance and invasive adaptation.</title>
        <authorList>
            <person name="Liu C."/>
            <person name="Liu B."/>
            <person name="Ren Y."/>
            <person name="Zhang Y."/>
            <person name="Wang H."/>
            <person name="Li S."/>
            <person name="Jiang F."/>
            <person name="Yin L."/>
            <person name="Zhang G."/>
            <person name="Qian W."/>
            <person name="Fan W."/>
        </authorList>
    </citation>
    <scope>NUCLEOTIDE SEQUENCE [LARGE SCALE GENOMIC DNA]</scope>
    <source>
        <strain evidence="3">SZHN2017</strain>
        <tissue evidence="3">Muscle</tissue>
    </source>
</reference>